<dbReference type="Proteomes" id="UP000823749">
    <property type="component" value="Chromosome 2"/>
</dbReference>
<keyword evidence="4" id="KW-1185">Reference proteome</keyword>
<organism evidence="3 4">
    <name type="scientific">Rhododendron griersonianum</name>
    <dbReference type="NCBI Taxonomy" id="479676"/>
    <lineage>
        <taxon>Eukaryota</taxon>
        <taxon>Viridiplantae</taxon>
        <taxon>Streptophyta</taxon>
        <taxon>Embryophyta</taxon>
        <taxon>Tracheophyta</taxon>
        <taxon>Spermatophyta</taxon>
        <taxon>Magnoliopsida</taxon>
        <taxon>eudicotyledons</taxon>
        <taxon>Gunneridae</taxon>
        <taxon>Pentapetalae</taxon>
        <taxon>asterids</taxon>
        <taxon>Ericales</taxon>
        <taxon>Ericaceae</taxon>
        <taxon>Ericoideae</taxon>
        <taxon>Rhodoreae</taxon>
        <taxon>Rhododendron</taxon>
    </lineage>
</organism>
<accession>A0AAV6LED0</accession>
<feature type="region of interest" description="Disordered" evidence="1">
    <location>
        <begin position="167"/>
        <end position="196"/>
    </location>
</feature>
<gene>
    <name evidence="3" type="ORF">RHGRI_005720</name>
</gene>
<protein>
    <recommendedName>
        <fullName evidence="2">Myb/SANT-like domain-containing protein</fullName>
    </recommendedName>
</protein>
<dbReference type="PANTHER" id="PTHR46929:SF28">
    <property type="entry name" value="MYB_SANT-LIKE DNA-BINDING DOMAIN PROTEIN"/>
    <property type="match status" value="1"/>
</dbReference>
<feature type="domain" description="Myb/SANT-like" evidence="2">
    <location>
        <begin position="199"/>
        <end position="292"/>
    </location>
</feature>
<feature type="domain" description="Myb/SANT-like" evidence="2">
    <location>
        <begin position="368"/>
        <end position="462"/>
    </location>
</feature>
<sequence length="809" mass="93608">MDDVTNLYILNCIVEFIETMGSQTPASNDRSRTYWTPTMECYFIDLMLEHMHRGNRTGHTFNKQAWTEMISMFNAKFTSQYDKDVLKSRYTSLWKQFNDIKNLLGQNGFSWDEARQMVVADDYVWDAYIKTHPDARPYKTKAVLNFNDLCLIYGYTTADGRYSRSSHDIDIDDDSQGRNLGDGIGTPVPSSSERSRTDWTAAMDQYFIELMLNQLEGGNKLDNTFSKQAWTDMVTLFNSIFGQQHSKRVLRHRYKKLWKYYNDVTSLLKQNGFSWDDSQQMVVGGDDLWDAYGKAHPHALPYRKRVLPNYKDLAVIFGNTMSNGIQSDLRQDKGVEDDIKAVFPFPSFDVLGVVNMGKVMGGERSRTYWTPPMDRCFIDLLLDQVHKGNRIGQTFISQAWIDMVTSFNAKFKSHYDKDVLKNRYKHLRKQYNDVKILLEQNEFAWDETREMVTAADHVWDAYTEAHPDARSYRVKTIPSYNKLCAIYGQDSCDRRYSRWACNDPESEVPLLMIAEEKDDQSLASANPTFNWTLQMDMYLIDLLLEQIRARNEISHTFDEQDWAFINASFSEKFGVQFDTHMLENQYMNLMKEYNDISNLLDQNGFAWDETLQIIVADDDVWEDYIKVYLLALTYEILQEHPDAVTYRNKIIGYFNDSCILFGSGIANGGLSCQVPGMEFDNVALDIKMDEISGYVQICTDIDDSDEGKKRPIAVPSASGRSSKVQKTRYEVREPSSDKTGIFARLVNKKEEKSYVSIENAIDALQAISDIDDELLLDACDLLEDERKAKTFLALDVNLRKKWLLRKLGR</sequence>
<evidence type="ECO:0000313" key="3">
    <source>
        <dbReference type="EMBL" id="KAG5563070.1"/>
    </source>
</evidence>
<feature type="domain" description="Myb/SANT-like" evidence="2">
    <location>
        <begin position="530"/>
        <end position="624"/>
    </location>
</feature>
<dbReference type="Pfam" id="PF12776">
    <property type="entry name" value="Myb_DNA-bind_3"/>
    <property type="match status" value="4"/>
</dbReference>
<feature type="region of interest" description="Disordered" evidence="1">
    <location>
        <begin position="704"/>
        <end position="726"/>
    </location>
</feature>
<proteinExistence type="predicted"/>
<feature type="domain" description="Myb/SANT-like" evidence="2">
    <location>
        <begin position="34"/>
        <end position="128"/>
    </location>
</feature>
<dbReference type="AlphaFoldDB" id="A0AAV6LED0"/>
<evidence type="ECO:0000256" key="1">
    <source>
        <dbReference type="SAM" id="MobiDB-lite"/>
    </source>
</evidence>
<reference evidence="3" key="1">
    <citation type="submission" date="2020-08" db="EMBL/GenBank/DDBJ databases">
        <title>Plant Genome Project.</title>
        <authorList>
            <person name="Zhang R.-G."/>
        </authorList>
    </citation>
    <scope>NUCLEOTIDE SEQUENCE</scope>
    <source>
        <strain evidence="3">WSP0</strain>
        <tissue evidence="3">Leaf</tissue>
    </source>
</reference>
<dbReference type="PANTHER" id="PTHR46929">
    <property type="entry name" value="EXPRESSED PROTEIN"/>
    <property type="match status" value="1"/>
</dbReference>
<dbReference type="InterPro" id="IPR024752">
    <property type="entry name" value="Myb/SANT-like_dom"/>
</dbReference>
<evidence type="ECO:0000259" key="2">
    <source>
        <dbReference type="Pfam" id="PF12776"/>
    </source>
</evidence>
<dbReference type="EMBL" id="JACTNZ010000002">
    <property type="protein sequence ID" value="KAG5563070.1"/>
    <property type="molecule type" value="Genomic_DNA"/>
</dbReference>
<name>A0AAV6LED0_9ERIC</name>
<comment type="caution">
    <text evidence="3">The sequence shown here is derived from an EMBL/GenBank/DDBJ whole genome shotgun (WGS) entry which is preliminary data.</text>
</comment>
<evidence type="ECO:0000313" key="4">
    <source>
        <dbReference type="Proteomes" id="UP000823749"/>
    </source>
</evidence>